<reference evidence="5" key="1">
    <citation type="submission" date="2020-05" db="EMBL/GenBank/DDBJ databases">
        <authorList>
            <person name="Chiriac C."/>
            <person name="Salcher M."/>
            <person name="Ghai R."/>
            <person name="Kavagutti S V."/>
        </authorList>
    </citation>
    <scope>NUCLEOTIDE SEQUENCE</scope>
</reference>
<dbReference type="InterPro" id="IPR036388">
    <property type="entry name" value="WH-like_DNA-bd_sf"/>
</dbReference>
<dbReference type="EMBL" id="CAEZXR010000083">
    <property type="protein sequence ID" value="CAB4699817.1"/>
    <property type="molecule type" value="Genomic_DNA"/>
</dbReference>
<protein>
    <submittedName>
        <fullName evidence="5">Unannotated protein</fullName>
    </submittedName>
</protein>
<evidence type="ECO:0000259" key="4">
    <source>
        <dbReference type="PROSITE" id="PS50949"/>
    </source>
</evidence>
<organism evidence="5">
    <name type="scientific">freshwater metagenome</name>
    <dbReference type="NCBI Taxonomy" id="449393"/>
    <lineage>
        <taxon>unclassified sequences</taxon>
        <taxon>metagenomes</taxon>
        <taxon>ecological metagenomes</taxon>
    </lineage>
</organism>
<dbReference type="GO" id="GO:0003700">
    <property type="term" value="F:DNA-binding transcription factor activity"/>
    <property type="evidence" value="ECO:0007669"/>
    <property type="project" value="InterPro"/>
</dbReference>
<dbReference type="Pfam" id="PF07729">
    <property type="entry name" value="FCD"/>
    <property type="match status" value="1"/>
</dbReference>
<evidence type="ECO:0000313" key="5">
    <source>
        <dbReference type="EMBL" id="CAB4699817.1"/>
    </source>
</evidence>
<dbReference type="Gene3D" id="1.10.10.10">
    <property type="entry name" value="Winged helix-like DNA-binding domain superfamily/Winged helix DNA-binding domain"/>
    <property type="match status" value="1"/>
</dbReference>
<name>A0A6J6PM27_9ZZZZ</name>
<dbReference type="Gene3D" id="1.20.120.530">
    <property type="entry name" value="GntR ligand-binding domain-like"/>
    <property type="match status" value="1"/>
</dbReference>
<dbReference type="Pfam" id="PF00392">
    <property type="entry name" value="GntR"/>
    <property type="match status" value="1"/>
</dbReference>
<dbReference type="PRINTS" id="PR00035">
    <property type="entry name" value="HTHGNTR"/>
</dbReference>
<keyword evidence="3" id="KW-0804">Transcription</keyword>
<dbReference type="InterPro" id="IPR008920">
    <property type="entry name" value="TF_FadR/GntR_C"/>
</dbReference>
<evidence type="ECO:0000256" key="2">
    <source>
        <dbReference type="ARBA" id="ARBA00023125"/>
    </source>
</evidence>
<dbReference type="InterPro" id="IPR036390">
    <property type="entry name" value="WH_DNA-bd_sf"/>
</dbReference>
<keyword evidence="1" id="KW-0805">Transcription regulation</keyword>
<accession>A0A6J6PM27</accession>
<dbReference type="CDD" id="cd07377">
    <property type="entry name" value="WHTH_GntR"/>
    <property type="match status" value="1"/>
</dbReference>
<dbReference type="SMART" id="SM00895">
    <property type="entry name" value="FCD"/>
    <property type="match status" value="1"/>
</dbReference>
<evidence type="ECO:0000256" key="3">
    <source>
        <dbReference type="ARBA" id="ARBA00023163"/>
    </source>
</evidence>
<gene>
    <name evidence="5" type="ORF">UFOPK2579_00880</name>
</gene>
<dbReference type="SMART" id="SM00345">
    <property type="entry name" value="HTH_GNTR"/>
    <property type="match status" value="1"/>
</dbReference>
<dbReference type="InterPro" id="IPR011711">
    <property type="entry name" value="GntR_C"/>
</dbReference>
<dbReference type="SUPFAM" id="SSF48008">
    <property type="entry name" value="GntR ligand-binding domain-like"/>
    <property type="match status" value="1"/>
</dbReference>
<feature type="domain" description="HTH gntR-type" evidence="4">
    <location>
        <begin position="12"/>
        <end position="79"/>
    </location>
</feature>
<proteinExistence type="predicted"/>
<dbReference type="InterPro" id="IPR000524">
    <property type="entry name" value="Tscrpt_reg_HTH_GntR"/>
</dbReference>
<dbReference type="PANTHER" id="PTHR43537">
    <property type="entry name" value="TRANSCRIPTIONAL REGULATOR, GNTR FAMILY"/>
    <property type="match status" value="1"/>
</dbReference>
<dbReference type="SUPFAM" id="SSF46785">
    <property type="entry name" value="Winged helix' DNA-binding domain"/>
    <property type="match status" value="1"/>
</dbReference>
<sequence length="236" mass="25848">MTTETSSPAPSISLRDQAYAVIRARIIGLDYSPGERLVERDLAAELEVSRIPLREAIARLQTDGLVVSIPRQGAIVAPFGADEVRDLFDVRESLEVLSFRLAAERVDEAGLARLRSDIDDAFAAMDRGDEAATAAANSAFHRTVVDIAANPLLTSMMGPLGARVAWLFSLTRQRDMEQQAREHEELYAALAAHDVARAERHAFDHVHSGRALSIELARGWSGIAIDPVAATRTRRR</sequence>
<dbReference type="AlphaFoldDB" id="A0A6J6PM27"/>
<dbReference type="PANTHER" id="PTHR43537:SF5">
    <property type="entry name" value="UXU OPERON TRANSCRIPTIONAL REGULATOR"/>
    <property type="match status" value="1"/>
</dbReference>
<dbReference type="GO" id="GO:0003677">
    <property type="term" value="F:DNA binding"/>
    <property type="evidence" value="ECO:0007669"/>
    <property type="project" value="UniProtKB-KW"/>
</dbReference>
<dbReference type="PROSITE" id="PS50949">
    <property type="entry name" value="HTH_GNTR"/>
    <property type="match status" value="1"/>
</dbReference>
<keyword evidence="2" id="KW-0238">DNA-binding</keyword>
<evidence type="ECO:0000256" key="1">
    <source>
        <dbReference type="ARBA" id="ARBA00023015"/>
    </source>
</evidence>